<dbReference type="InterPro" id="IPR011990">
    <property type="entry name" value="TPR-like_helical_dom_sf"/>
</dbReference>
<evidence type="ECO:0000313" key="5">
    <source>
        <dbReference type="Proteomes" id="UP000190367"/>
    </source>
</evidence>
<organism evidence="4 5">
    <name type="scientific">Chitinophaga eiseniae</name>
    <dbReference type="NCBI Taxonomy" id="634771"/>
    <lineage>
        <taxon>Bacteria</taxon>
        <taxon>Pseudomonadati</taxon>
        <taxon>Bacteroidota</taxon>
        <taxon>Chitinophagia</taxon>
        <taxon>Chitinophagales</taxon>
        <taxon>Chitinophagaceae</taxon>
        <taxon>Chitinophaga</taxon>
    </lineage>
</organism>
<evidence type="ECO:0000256" key="2">
    <source>
        <dbReference type="ARBA" id="ARBA00022801"/>
    </source>
</evidence>
<dbReference type="SUPFAM" id="SSF53474">
    <property type="entry name" value="alpha/beta-Hydrolases"/>
    <property type="match status" value="1"/>
</dbReference>
<dbReference type="RefSeq" id="WP_078667965.1">
    <property type="nucleotide sequence ID" value="NZ_FUWZ01000001.1"/>
</dbReference>
<dbReference type="PROSITE" id="PS50005">
    <property type="entry name" value="TPR"/>
    <property type="match status" value="1"/>
</dbReference>
<dbReference type="AlphaFoldDB" id="A0A1T4N0C7"/>
<dbReference type="Pfam" id="PF13181">
    <property type="entry name" value="TPR_8"/>
    <property type="match status" value="1"/>
</dbReference>
<dbReference type="InterPro" id="IPR029058">
    <property type="entry name" value="AB_hydrolase_fold"/>
</dbReference>
<comment type="similarity">
    <text evidence="1">Belongs to the esterase D family.</text>
</comment>
<dbReference type="InterPro" id="IPR000801">
    <property type="entry name" value="Esterase-like"/>
</dbReference>
<dbReference type="PANTHER" id="PTHR40841">
    <property type="entry name" value="SIDEROPHORE TRIACETYLFUSARININE C ESTERASE"/>
    <property type="match status" value="1"/>
</dbReference>
<dbReference type="InterPro" id="IPR019734">
    <property type="entry name" value="TPR_rpt"/>
</dbReference>
<dbReference type="OrthoDB" id="9784036at2"/>
<feature type="repeat" description="TPR" evidence="3">
    <location>
        <begin position="349"/>
        <end position="382"/>
    </location>
</feature>
<dbReference type="STRING" id="634771.SAMN04488128_1011359"/>
<dbReference type="GO" id="GO:0016788">
    <property type="term" value="F:hydrolase activity, acting on ester bonds"/>
    <property type="evidence" value="ECO:0007669"/>
    <property type="project" value="TreeGrafter"/>
</dbReference>
<gene>
    <name evidence="4" type="ORF">SAMN04488128_1011359</name>
</gene>
<protein>
    <submittedName>
        <fullName evidence="4">Uncharacterized protein</fullName>
    </submittedName>
</protein>
<dbReference type="SMART" id="SM00028">
    <property type="entry name" value="TPR"/>
    <property type="match status" value="1"/>
</dbReference>
<dbReference type="PANTHER" id="PTHR40841:SF2">
    <property type="entry name" value="SIDEROPHORE-DEGRADING ESTERASE (EUROFUNG)"/>
    <property type="match status" value="1"/>
</dbReference>
<sequence>MRHIVVVIIFLLVHLTVDAQTNESIIAIGKKYTIYSDILKEKRTYNVYLPPSYQWSPHKKYFVAYVLDGEKAKFQEVTGIARSMNSAYDLKMQIPELIIVSIENTDRTRDFTPTHALNYLDTENIGAFANSGKADAFRRFLEKELMPVIDSSYRTLSKNLIIGHSLGGLFAIHCLLEAPRLFAYYILIDPSWFWDHNYIGKRTREVLKTKTDLNARVYIALANNMWEDSRHYQWGQEFYTMLKNAASPGLAAKLRYFEDEKHLTVPLPATYYGLRYIFDGYELDINEVLKKPSLINEHDSLMSKRLGLDIKSDENYVNTLGYVALNDRNIPDTAVTVFEINAKNYPASVNVWDSLADAYLKKGQTTKAKMCYEKILALQPDNAKARSMLEKLKGVSR</sequence>
<keyword evidence="2" id="KW-0378">Hydrolase</keyword>
<evidence type="ECO:0000256" key="1">
    <source>
        <dbReference type="ARBA" id="ARBA00005622"/>
    </source>
</evidence>
<evidence type="ECO:0000313" key="4">
    <source>
        <dbReference type="EMBL" id="SJZ72465.1"/>
    </source>
</evidence>
<dbReference type="Pfam" id="PF00756">
    <property type="entry name" value="Esterase"/>
    <property type="match status" value="1"/>
</dbReference>
<evidence type="ECO:0000256" key="3">
    <source>
        <dbReference type="PROSITE-ProRule" id="PRU00339"/>
    </source>
</evidence>
<dbReference type="SUPFAM" id="SSF48452">
    <property type="entry name" value="TPR-like"/>
    <property type="match status" value="1"/>
</dbReference>
<name>A0A1T4N0C7_9BACT</name>
<reference evidence="5" key="1">
    <citation type="submission" date="2017-02" db="EMBL/GenBank/DDBJ databases">
        <authorList>
            <person name="Varghese N."/>
            <person name="Submissions S."/>
        </authorList>
    </citation>
    <scope>NUCLEOTIDE SEQUENCE [LARGE SCALE GENOMIC DNA]</scope>
    <source>
        <strain evidence="5">DSM 22224</strain>
    </source>
</reference>
<dbReference type="Proteomes" id="UP000190367">
    <property type="component" value="Unassembled WGS sequence"/>
</dbReference>
<dbReference type="EMBL" id="FUWZ01000001">
    <property type="protein sequence ID" value="SJZ72465.1"/>
    <property type="molecule type" value="Genomic_DNA"/>
</dbReference>
<keyword evidence="3" id="KW-0802">TPR repeat</keyword>
<keyword evidence="5" id="KW-1185">Reference proteome</keyword>
<dbReference type="InterPro" id="IPR052558">
    <property type="entry name" value="Siderophore_Hydrolase_D"/>
</dbReference>
<accession>A0A1T4N0C7</accession>
<dbReference type="Gene3D" id="3.40.50.1820">
    <property type="entry name" value="alpha/beta hydrolase"/>
    <property type="match status" value="1"/>
</dbReference>
<proteinExistence type="inferred from homology"/>